<accession>A0ABN9VWX7</accession>
<name>A0ABN9VWX7_9DINO</name>
<keyword evidence="3" id="KW-1133">Transmembrane helix</keyword>
<keyword evidence="5" id="KW-1185">Reference proteome</keyword>
<evidence type="ECO:0000256" key="1">
    <source>
        <dbReference type="SAM" id="Coils"/>
    </source>
</evidence>
<dbReference type="InterPro" id="IPR036691">
    <property type="entry name" value="Endo/exonu/phosph_ase_sf"/>
</dbReference>
<dbReference type="SUPFAM" id="SSF56219">
    <property type="entry name" value="DNase I-like"/>
    <property type="match status" value="1"/>
</dbReference>
<sequence length="1297" mass="138449">MLRKLLPGRGGGGPPGGAEASSREEAEAALAAWEAALGSGGEASSEPLEKALSAVLAVPPEAREPLEGALRRLAERLPAALAAPSEEAEGGSRDTLQAALSILRLGRSDSAELASALAAVVLATRRSEALEDASAEAAACAAARDDAAACPAVRLAAALQGARALAGARGLCEGALRSRGERLEAAAASLEAPRLAAQRRREEAALRRAELEAELESLNTPAQGSPVAAEDPGVALEAEVERLAALRQQLLAELDEVSLRHGDAAARQRAHMTQVDGWRLDRERALAATRGSEKEVLAELGSLERQAEACDALATRLAEVVEVQRGALDEHAPALGGAGDDVRSAAAAVLAESEAGGSARSVDGGIARELAELKRKYAALQKSKAESPAEPAPPPDPLELEVQRWEGIVAQFAKSGLGADVPSRVSAEQSLAAARKARNDAKPQLARHTTLGHKLQDAIKRQQKLESDVSAQVRVVEAAEEHLQELKAKVLAAKDLVGTLQAELRESCPKDLRPEGSEAVAFVLPDLPTTVLEADADLKAMVESPIFDKFKEAVRAAAAAQAASAGPTSAGPAGTDSGESVPVPADGDEYIDVDEEGISQVMSTTKFSGDKRELQELFKSLGLVAKKPRKVLPPTSTATQFIETFNGSGWSTLRERLTMTTSVFVCAQELGLSELTAPQSLAAVRALGWRFLISESYFNAKTQRCSAGVGVFVRDGFGLRWTDPTCKAIVPHRAIQVTVDLPGFSFNIVCAYFHVNDGVREKNLSLLSAIGAKIVEPPLTVIAADWNNSPAAVEATGFVQKLKAVILAPAAITCRTRARVQSVWEPIVHRRQEPDDGTLVANCWQWMCGMLSEFLSLTRREDVDWVSGEGAHHLLAVRVPHAGEGLCARLDRSLASVRLLLTQWSPQMSGDSEWWDTAAALAEELAAECDEVQAEHSKARDRSWKEWHISALSGSAKRMHRLTRIKKLWEPTVSSSVPGSFTSEPCQLVQEETVKLGGFWHAEVEPPEAWIPDREALQPLTQWSLGLATMSFDNSIDGLLESVLARLLRRPLPLRSVLTWLLLVLVLLLVLRWTFTNFKIFFDDNQIEHARLDAALARARGRQAEHRRARQRLELLEVGASQADLPTRAALEAALAALRDAWAARAGLGGVELQRRFEVEALIKEAEADAGCAATAEPLADLKAAWARHWAELGDAGAALAEAAGGAGTVLAGGIGTDLSELAVAERTETTEDEARWAGCPRPRCPRWQTTSRSWGDERALALARACSPAYRSGPSCLAKPRDYHGSAVASGNRAAS</sequence>
<evidence type="ECO:0000313" key="4">
    <source>
        <dbReference type="EMBL" id="CAK0877016.1"/>
    </source>
</evidence>
<organism evidence="4 5">
    <name type="scientific">Prorocentrum cordatum</name>
    <dbReference type="NCBI Taxonomy" id="2364126"/>
    <lineage>
        <taxon>Eukaryota</taxon>
        <taxon>Sar</taxon>
        <taxon>Alveolata</taxon>
        <taxon>Dinophyceae</taxon>
        <taxon>Prorocentrales</taxon>
        <taxon>Prorocentraceae</taxon>
        <taxon>Prorocentrum</taxon>
    </lineage>
</organism>
<feature type="region of interest" description="Disordered" evidence="2">
    <location>
        <begin position="564"/>
        <end position="584"/>
    </location>
</feature>
<feature type="region of interest" description="Disordered" evidence="2">
    <location>
        <begin position="1"/>
        <end position="25"/>
    </location>
</feature>
<feature type="region of interest" description="Disordered" evidence="2">
    <location>
        <begin position="432"/>
        <end position="452"/>
    </location>
</feature>
<evidence type="ECO:0000256" key="2">
    <source>
        <dbReference type="SAM" id="MobiDB-lite"/>
    </source>
</evidence>
<feature type="coiled-coil region" evidence="1">
    <location>
        <begin position="469"/>
        <end position="503"/>
    </location>
</feature>
<comment type="caution">
    <text evidence="4">The sequence shown here is derived from an EMBL/GenBank/DDBJ whole genome shotgun (WGS) entry which is preliminary data.</text>
</comment>
<reference evidence="4" key="1">
    <citation type="submission" date="2023-10" db="EMBL/GenBank/DDBJ databases">
        <authorList>
            <person name="Chen Y."/>
            <person name="Shah S."/>
            <person name="Dougan E. K."/>
            <person name="Thang M."/>
            <person name="Chan C."/>
        </authorList>
    </citation>
    <scope>NUCLEOTIDE SEQUENCE [LARGE SCALE GENOMIC DNA]</scope>
</reference>
<keyword evidence="3" id="KW-0812">Transmembrane</keyword>
<feature type="transmembrane region" description="Helical" evidence="3">
    <location>
        <begin position="1057"/>
        <end position="1075"/>
    </location>
</feature>
<evidence type="ECO:0008006" key="6">
    <source>
        <dbReference type="Google" id="ProtNLM"/>
    </source>
</evidence>
<feature type="coiled-coil region" evidence="1">
    <location>
        <begin position="192"/>
        <end position="260"/>
    </location>
</feature>
<feature type="compositionally biased region" description="Low complexity" evidence="2">
    <location>
        <begin position="564"/>
        <end position="575"/>
    </location>
</feature>
<dbReference type="EMBL" id="CAUYUJ010017693">
    <property type="protein sequence ID" value="CAK0877016.1"/>
    <property type="molecule type" value="Genomic_DNA"/>
</dbReference>
<gene>
    <name evidence="4" type="ORF">PCOR1329_LOCUS61189</name>
</gene>
<evidence type="ECO:0000313" key="5">
    <source>
        <dbReference type="Proteomes" id="UP001189429"/>
    </source>
</evidence>
<feature type="region of interest" description="Disordered" evidence="2">
    <location>
        <begin position="1271"/>
        <end position="1297"/>
    </location>
</feature>
<keyword evidence="3" id="KW-0472">Membrane</keyword>
<keyword evidence="1" id="KW-0175">Coiled coil</keyword>
<proteinExistence type="predicted"/>
<dbReference type="Proteomes" id="UP001189429">
    <property type="component" value="Unassembled WGS sequence"/>
</dbReference>
<protein>
    <recommendedName>
        <fullName evidence="6">Endonuclease/exonuclease/phosphatase domain-containing protein</fullName>
    </recommendedName>
</protein>
<evidence type="ECO:0000256" key="3">
    <source>
        <dbReference type="SAM" id="Phobius"/>
    </source>
</evidence>
<dbReference type="Gene3D" id="3.60.10.10">
    <property type="entry name" value="Endonuclease/exonuclease/phosphatase"/>
    <property type="match status" value="1"/>
</dbReference>